<comment type="function">
    <text evidence="5">Catalyzes the oxidation of either pyridoxine 5'-phosphate (PNP) or pyridoxamine 5'-phosphate (PMP) into pyridoxal 5'-phosphate (PLP).</text>
</comment>
<feature type="binding site" evidence="5 6">
    <location>
        <position position="63"/>
    </location>
    <ligand>
        <name>substrate</name>
    </ligand>
</feature>
<dbReference type="HAMAP" id="MF_01629">
    <property type="entry name" value="PdxH"/>
    <property type="match status" value="1"/>
</dbReference>
<accession>A0A095SKY2</accession>
<evidence type="ECO:0000256" key="7">
    <source>
        <dbReference type="PIRSR" id="PIRSR000190-2"/>
    </source>
</evidence>
<comment type="similarity">
    <text evidence="1 5">Belongs to the pyridoxamine 5'-phosphate oxidase family.</text>
</comment>
<comment type="subunit">
    <text evidence="5">Homodimer.</text>
</comment>
<reference evidence="10 11" key="1">
    <citation type="submission" date="2012-09" db="EMBL/GenBank/DDBJ databases">
        <title>Genome Sequence of alkane-degrading Bacterium Alcanivorax sp. 19-m-6.</title>
        <authorList>
            <person name="Lai Q."/>
            <person name="Shao Z."/>
        </authorList>
    </citation>
    <scope>NUCLEOTIDE SEQUENCE [LARGE SCALE GENOMIC DNA]</scope>
    <source>
        <strain evidence="10 11">19-m-6</strain>
    </source>
</reference>
<feature type="binding site" evidence="5 7">
    <location>
        <begin position="58"/>
        <end position="63"/>
    </location>
    <ligand>
        <name>FMN</name>
        <dbReference type="ChEBI" id="CHEBI:58210"/>
    </ligand>
</feature>
<sequence length="209" mass="23955">MKDVREEYHAEGLTEASLHNDPLEQARRWVDEAIEAGLPLPNAMTLATVSAQGQPSSRVVLLKGIEGGGFTFFTHYDSRKGEEIAANPKVSFTMFWQPFDRQMIVIGEAHKVDPEESESYFASRPYASQVSAAISPQSQPTSREWLEEEVARLEKEFPSAPVPRPEQWGGYRITPSEIQFWHGRPSRLHDRFRYRRQADGQWKRERLAP</sequence>
<dbReference type="EMBL" id="ARXV01000005">
    <property type="protein sequence ID" value="KGD65222.1"/>
    <property type="molecule type" value="Genomic_DNA"/>
</dbReference>
<feature type="binding site" evidence="6">
    <location>
        <begin position="5"/>
        <end position="8"/>
    </location>
    <ligand>
        <name>substrate</name>
    </ligand>
</feature>
<feature type="domain" description="Pyridoxine 5'-phosphate oxidase dimerisation C-terminal" evidence="9">
    <location>
        <begin position="168"/>
        <end position="209"/>
    </location>
</feature>
<comment type="pathway">
    <text evidence="5">Cofactor metabolism; pyridoxal 5'-phosphate salvage; pyridoxal 5'-phosphate from pyridoxamine 5'-phosphate: step 1/1.</text>
</comment>
<feature type="binding site" evidence="5 6">
    <location>
        <begin position="187"/>
        <end position="189"/>
    </location>
    <ligand>
        <name>substrate</name>
    </ligand>
</feature>
<evidence type="ECO:0000256" key="6">
    <source>
        <dbReference type="PIRSR" id="PIRSR000190-1"/>
    </source>
</evidence>
<dbReference type="Gene3D" id="2.30.110.10">
    <property type="entry name" value="Electron Transport, Fmn-binding Protein, Chain A"/>
    <property type="match status" value="1"/>
</dbReference>
<dbReference type="RefSeq" id="WP_035232144.1">
    <property type="nucleotide sequence ID" value="NZ_ARXV01000005.1"/>
</dbReference>
<dbReference type="GO" id="GO:0010181">
    <property type="term" value="F:FMN binding"/>
    <property type="evidence" value="ECO:0007669"/>
    <property type="project" value="UniProtKB-UniRule"/>
</dbReference>
<protein>
    <recommendedName>
        <fullName evidence="5">Pyridoxine/pyridoxamine 5'-phosphate oxidase</fullName>
        <ecNumber evidence="5">1.4.3.5</ecNumber>
    </recommendedName>
    <alternativeName>
        <fullName evidence="5">PNP/PMP oxidase</fullName>
        <shortName evidence="5">PNPOx</shortName>
    </alternativeName>
    <alternativeName>
        <fullName evidence="5">Pyridoxal 5'-phosphate synthase</fullName>
    </alternativeName>
</protein>
<feature type="binding site" evidence="5 7">
    <location>
        <position position="181"/>
    </location>
    <ligand>
        <name>FMN</name>
        <dbReference type="ChEBI" id="CHEBI:58210"/>
    </ligand>
</feature>
<dbReference type="InterPro" id="IPR012349">
    <property type="entry name" value="Split_barrel_FMN-bd"/>
</dbReference>
<keyword evidence="5" id="KW-0664">Pyridoxine biosynthesis</keyword>
<evidence type="ECO:0000313" key="11">
    <source>
        <dbReference type="Proteomes" id="UP000029444"/>
    </source>
</evidence>
<comment type="catalytic activity">
    <reaction evidence="5">
        <text>pyridoxamine 5'-phosphate + O2 + H2O = pyridoxal 5'-phosphate + H2O2 + NH4(+)</text>
        <dbReference type="Rhea" id="RHEA:15817"/>
        <dbReference type="ChEBI" id="CHEBI:15377"/>
        <dbReference type="ChEBI" id="CHEBI:15379"/>
        <dbReference type="ChEBI" id="CHEBI:16240"/>
        <dbReference type="ChEBI" id="CHEBI:28938"/>
        <dbReference type="ChEBI" id="CHEBI:58451"/>
        <dbReference type="ChEBI" id="CHEBI:597326"/>
        <dbReference type="EC" id="1.4.3.5"/>
    </reaction>
</comment>
<keyword evidence="4 5" id="KW-0560">Oxidoreductase</keyword>
<dbReference type="GO" id="GO:0008615">
    <property type="term" value="P:pyridoxine biosynthetic process"/>
    <property type="evidence" value="ECO:0007669"/>
    <property type="project" value="UniProtKB-UniRule"/>
</dbReference>
<dbReference type="STRING" id="1177154.Y5S_01656"/>
<dbReference type="eggNOG" id="COG0259">
    <property type="taxonomic scope" value="Bacteria"/>
</dbReference>
<feature type="binding site" evidence="5 6">
    <location>
        <position position="128"/>
    </location>
    <ligand>
        <name>substrate</name>
    </ligand>
</feature>
<keyword evidence="2 5" id="KW-0285">Flavoprotein</keyword>
<feature type="binding site" evidence="5 6">
    <location>
        <position position="124"/>
    </location>
    <ligand>
        <name>substrate</name>
    </ligand>
</feature>
<dbReference type="PIRSF" id="PIRSF000190">
    <property type="entry name" value="Pyd_amn-ph_oxd"/>
    <property type="match status" value="1"/>
</dbReference>
<proteinExistence type="inferred from homology"/>
<organism evidence="10 11">
    <name type="scientific">Alcanivorax nanhaiticus</name>
    <dbReference type="NCBI Taxonomy" id="1177154"/>
    <lineage>
        <taxon>Bacteria</taxon>
        <taxon>Pseudomonadati</taxon>
        <taxon>Pseudomonadota</taxon>
        <taxon>Gammaproteobacteria</taxon>
        <taxon>Oceanospirillales</taxon>
        <taxon>Alcanivoracaceae</taxon>
        <taxon>Alcanivorax</taxon>
    </lineage>
</organism>
<comment type="pathway">
    <text evidence="5">Cofactor metabolism; pyridoxal 5'-phosphate salvage; pyridoxal 5'-phosphate from pyridoxine 5'-phosphate: step 1/1.</text>
</comment>
<dbReference type="Pfam" id="PF10590">
    <property type="entry name" value="PNP_phzG_C"/>
    <property type="match status" value="1"/>
</dbReference>
<dbReference type="InterPro" id="IPR000659">
    <property type="entry name" value="Pyridox_Oxase"/>
</dbReference>
<evidence type="ECO:0000256" key="4">
    <source>
        <dbReference type="ARBA" id="ARBA00023002"/>
    </source>
</evidence>
<dbReference type="UniPathway" id="UPA01068">
    <property type="reaction ID" value="UER00304"/>
</dbReference>
<name>A0A095SKY2_9GAMM</name>
<dbReference type="SUPFAM" id="SSF50475">
    <property type="entry name" value="FMN-binding split barrel"/>
    <property type="match status" value="1"/>
</dbReference>
<dbReference type="InterPro" id="IPR019576">
    <property type="entry name" value="Pyridoxamine_oxidase_dimer_C"/>
</dbReference>
<evidence type="ECO:0000256" key="3">
    <source>
        <dbReference type="ARBA" id="ARBA00022643"/>
    </source>
</evidence>
<dbReference type="GO" id="GO:0004733">
    <property type="term" value="F:pyridoxamine phosphate oxidase activity"/>
    <property type="evidence" value="ECO:0007669"/>
    <property type="project" value="UniProtKB-UniRule"/>
</dbReference>
<dbReference type="InterPro" id="IPR011576">
    <property type="entry name" value="Pyridox_Oxase_N"/>
</dbReference>
<feature type="binding site" evidence="5 7">
    <location>
        <position position="102"/>
    </location>
    <ligand>
        <name>FMN</name>
        <dbReference type="ChEBI" id="CHEBI:58210"/>
    </ligand>
</feature>
<evidence type="ECO:0000313" key="10">
    <source>
        <dbReference type="EMBL" id="KGD65222.1"/>
    </source>
</evidence>
<evidence type="ECO:0000256" key="5">
    <source>
        <dbReference type="HAMAP-Rule" id="MF_01629"/>
    </source>
</evidence>
<feature type="binding site" evidence="5 7">
    <location>
        <position position="191"/>
    </location>
    <ligand>
        <name>FMN</name>
        <dbReference type="ChEBI" id="CHEBI:58210"/>
    </ligand>
</feature>
<comment type="cofactor">
    <cofactor evidence="5 7">
        <name>FMN</name>
        <dbReference type="ChEBI" id="CHEBI:58210"/>
    </cofactor>
    <text evidence="5 7">Binds 1 FMN per subunit.</text>
</comment>
<dbReference type="PANTHER" id="PTHR10851:SF0">
    <property type="entry name" value="PYRIDOXINE-5'-PHOSPHATE OXIDASE"/>
    <property type="match status" value="1"/>
</dbReference>
<keyword evidence="11" id="KW-1185">Reference proteome</keyword>
<dbReference type="NCBIfam" id="NF004231">
    <property type="entry name" value="PRK05679.1"/>
    <property type="match status" value="1"/>
</dbReference>
<evidence type="ECO:0000256" key="1">
    <source>
        <dbReference type="ARBA" id="ARBA00007301"/>
    </source>
</evidence>
<feature type="binding site" evidence="5 6">
    <location>
        <position position="120"/>
    </location>
    <ligand>
        <name>substrate</name>
    </ligand>
</feature>
<evidence type="ECO:0000259" key="9">
    <source>
        <dbReference type="Pfam" id="PF10590"/>
    </source>
</evidence>
<dbReference type="NCBIfam" id="TIGR00558">
    <property type="entry name" value="pdxH"/>
    <property type="match status" value="1"/>
</dbReference>
<feature type="binding site" evidence="5 7">
    <location>
        <begin position="73"/>
        <end position="74"/>
    </location>
    <ligand>
        <name>FMN</name>
        <dbReference type="ChEBI" id="CHEBI:58210"/>
    </ligand>
</feature>
<dbReference type="PANTHER" id="PTHR10851">
    <property type="entry name" value="PYRIDOXINE-5-PHOSPHATE OXIDASE"/>
    <property type="match status" value="1"/>
</dbReference>
<dbReference type="OrthoDB" id="9780392at2"/>
<feature type="binding site" evidence="5 7">
    <location>
        <position position="80"/>
    </location>
    <ligand>
        <name>FMN</name>
        <dbReference type="ChEBI" id="CHEBI:58210"/>
    </ligand>
</feature>
<dbReference type="Proteomes" id="UP000029444">
    <property type="component" value="Unassembled WGS sequence"/>
</dbReference>
<comment type="catalytic activity">
    <reaction evidence="5">
        <text>pyridoxine 5'-phosphate + O2 = pyridoxal 5'-phosphate + H2O2</text>
        <dbReference type="Rhea" id="RHEA:15149"/>
        <dbReference type="ChEBI" id="CHEBI:15379"/>
        <dbReference type="ChEBI" id="CHEBI:16240"/>
        <dbReference type="ChEBI" id="CHEBI:58589"/>
        <dbReference type="ChEBI" id="CHEBI:597326"/>
        <dbReference type="EC" id="1.4.3.5"/>
    </reaction>
</comment>
<dbReference type="PATRIC" id="fig|1177154.3.peg.1686"/>
<evidence type="ECO:0000256" key="2">
    <source>
        <dbReference type="ARBA" id="ARBA00022630"/>
    </source>
</evidence>
<dbReference type="Pfam" id="PF01243">
    <property type="entry name" value="PNPOx_N"/>
    <property type="match status" value="1"/>
</dbReference>
<keyword evidence="3 5" id="KW-0288">FMN</keyword>
<feature type="binding site" evidence="5 7">
    <location>
        <position position="79"/>
    </location>
    <ligand>
        <name>FMN</name>
        <dbReference type="ChEBI" id="CHEBI:58210"/>
    </ligand>
</feature>
<feature type="domain" description="Pyridoxamine 5'-phosphate oxidase N-terminal" evidence="8">
    <location>
        <begin position="31"/>
        <end position="149"/>
    </location>
</feature>
<dbReference type="AlphaFoldDB" id="A0A095SKY2"/>
<feature type="binding site" evidence="5 7">
    <location>
        <begin position="137"/>
        <end position="138"/>
    </location>
    <ligand>
        <name>FMN</name>
        <dbReference type="ChEBI" id="CHEBI:58210"/>
    </ligand>
</feature>
<evidence type="ECO:0000259" key="8">
    <source>
        <dbReference type="Pfam" id="PF01243"/>
    </source>
</evidence>
<comment type="caution">
    <text evidence="10">The sequence shown here is derived from an EMBL/GenBank/DDBJ whole genome shotgun (WGS) entry which is preliminary data.</text>
</comment>
<gene>
    <name evidence="5" type="primary">pdxH</name>
    <name evidence="10" type="ORF">Y5S_01656</name>
</gene>
<dbReference type="EC" id="1.4.3.5" evidence="5"/>